<dbReference type="InterPro" id="IPR015424">
    <property type="entry name" value="PyrdxlP-dep_Trfase"/>
</dbReference>
<keyword evidence="6" id="KW-1185">Reference proteome</keyword>
<protein>
    <submittedName>
        <fullName evidence="5">Aspartate/methionine/tyrosine aminotransferase</fullName>
    </submittedName>
</protein>
<evidence type="ECO:0000256" key="2">
    <source>
        <dbReference type="ARBA" id="ARBA00022576"/>
    </source>
</evidence>
<keyword evidence="2 5" id="KW-0032">Aminotransferase</keyword>
<dbReference type="InterPro" id="IPR015421">
    <property type="entry name" value="PyrdxlP-dep_Trfase_major"/>
</dbReference>
<sequence length="402" mass="43514">MPMKWNDRLDGLNDFPFRRLAQLLAGKTPGAPPFDLSIGEPKHAPPALLATTIAEESANWNRYPPMAGTAAFREAAAGWMIRRFGLPEAALDPERHIVPLAGTKEGLFMLPQIVTPDVSRFGGRPVVLVPNPVYSTYVGAATIAGAEPIYLRADAASGFLPDLDQLEPAVLDRTSACFICTPANPQGAVADLAYLRRLVRLARTHGFLLIVDECYAEIFDREPPASGLNAALAEGGDFSNVVTMHSLSKRSSAPGLRSGFVAGDSEVLSRFLRLRAYGAAVQPMPLMAAATALWRDDAHVESNRLAYRRKFDLAAKRLQGRFDFFRPAGGFFLWLNVAETGLSGEAAALKLWCEAGVKVLPGSYLAVTDTNGINPGRDYLRVALVHEEGMIDAALERIAQTL</sequence>
<proteinExistence type="predicted"/>
<evidence type="ECO:0000313" key="6">
    <source>
        <dbReference type="Proteomes" id="UP000197065"/>
    </source>
</evidence>
<dbReference type="InterPro" id="IPR050881">
    <property type="entry name" value="LL-DAP_aminotransferase"/>
</dbReference>
<reference evidence="5 6" key="1">
    <citation type="submission" date="2017-06" db="EMBL/GenBank/DDBJ databases">
        <authorList>
            <person name="Kim H.J."/>
            <person name="Triplett B.A."/>
        </authorList>
    </citation>
    <scope>NUCLEOTIDE SEQUENCE [LARGE SCALE GENOMIC DNA]</scope>
    <source>
        <strain evidence="5 6">B29T1</strain>
    </source>
</reference>
<feature type="domain" description="Aminotransferase class I/classII large" evidence="4">
    <location>
        <begin position="34"/>
        <end position="398"/>
    </location>
</feature>
<dbReference type="RefSeq" id="WP_243389846.1">
    <property type="nucleotide sequence ID" value="NZ_FYEH01000006.1"/>
</dbReference>
<dbReference type="InterPro" id="IPR004839">
    <property type="entry name" value="Aminotransferase_I/II_large"/>
</dbReference>
<dbReference type="InterPro" id="IPR015422">
    <property type="entry name" value="PyrdxlP-dep_Trfase_small"/>
</dbReference>
<evidence type="ECO:0000259" key="4">
    <source>
        <dbReference type="Pfam" id="PF00155"/>
    </source>
</evidence>
<organism evidence="5 6">
    <name type="scientific">Arboricoccus pini</name>
    <dbReference type="NCBI Taxonomy" id="1963835"/>
    <lineage>
        <taxon>Bacteria</taxon>
        <taxon>Pseudomonadati</taxon>
        <taxon>Pseudomonadota</taxon>
        <taxon>Alphaproteobacteria</taxon>
        <taxon>Geminicoccales</taxon>
        <taxon>Geminicoccaceae</taxon>
        <taxon>Arboricoccus</taxon>
    </lineage>
</organism>
<dbReference type="CDD" id="cd00609">
    <property type="entry name" value="AAT_like"/>
    <property type="match status" value="1"/>
</dbReference>
<dbReference type="SUPFAM" id="SSF53383">
    <property type="entry name" value="PLP-dependent transferases"/>
    <property type="match status" value="1"/>
</dbReference>
<evidence type="ECO:0000256" key="1">
    <source>
        <dbReference type="ARBA" id="ARBA00001933"/>
    </source>
</evidence>
<gene>
    <name evidence="5" type="ORF">SAMN07250955_106208</name>
</gene>
<dbReference type="PANTHER" id="PTHR42832">
    <property type="entry name" value="AMINO ACID AMINOTRANSFERASE"/>
    <property type="match status" value="1"/>
</dbReference>
<dbReference type="GO" id="GO:0008483">
    <property type="term" value="F:transaminase activity"/>
    <property type="evidence" value="ECO:0007669"/>
    <property type="project" value="UniProtKB-KW"/>
</dbReference>
<evidence type="ECO:0000256" key="3">
    <source>
        <dbReference type="ARBA" id="ARBA00022679"/>
    </source>
</evidence>
<dbReference type="AlphaFoldDB" id="A0A212R8N9"/>
<dbReference type="Gene3D" id="3.90.1150.10">
    <property type="entry name" value="Aspartate Aminotransferase, domain 1"/>
    <property type="match status" value="1"/>
</dbReference>
<name>A0A212R8N9_9PROT</name>
<dbReference type="EMBL" id="FYEH01000006">
    <property type="protein sequence ID" value="SNB68551.1"/>
    <property type="molecule type" value="Genomic_DNA"/>
</dbReference>
<accession>A0A212R8N9</accession>
<dbReference type="PANTHER" id="PTHR42832:SF3">
    <property type="entry name" value="L-GLUTAMINE--4-(METHYLSULFANYL)-2-OXOBUTANOATE AMINOTRANSFERASE"/>
    <property type="match status" value="1"/>
</dbReference>
<dbReference type="Pfam" id="PF00155">
    <property type="entry name" value="Aminotran_1_2"/>
    <property type="match status" value="1"/>
</dbReference>
<dbReference type="Proteomes" id="UP000197065">
    <property type="component" value="Unassembled WGS sequence"/>
</dbReference>
<dbReference type="Gene3D" id="3.40.640.10">
    <property type="entry name" value="Type I PLP-dependent aspartate aminotransferase-like (Major domain)"/>
    <property type="match status" value="1"/>
</dbReference>
<dbReference type="GO" id="GO:0030170">
    <property type="term" value="F:pyridoxal phosphate binding"/>
    <property type="evidence" value="ECO:0007669"/>
    <property type="project" value="InterPro"/>
</dbReference>
<evidence type="ECO:0000313" key="5">
    <source>
        <dbReference type="EMBL" id="SNB68551.1"/>
    </source>
</evidence>
<keyword evidence="3 5" id="KW-0808">Transferase</keyword>
<comment type="cofactor">
    <cofactor evidence="1">
        <name>pyridoxal 5'-phosphate</name>
        <dbReference type="ChEBI" id="CHEBI:597326"/>
    </cofactor>
</comment>